<evidence type="ECO:0000259" key="1">
    <source>
        <dbReference type="Pfam" id="PF00483"/>
    </source>
</evidence>
<sequence length="499" mass="58561">MNCDYIIVQAGGKGTRLEHLTINKPKCLVPINNLPMLFHLFRKFPDKKYIIIGDYKYDVLREYLKVFADIQYILINSQGRHGTLSGISDSLKLIPNNKPFMLIWSDLVLSEEFILPESGDYIGISKDFRCRWKYENHQFQEEPSEEHGVAGLFVFSNKQMLGDVPEEGEFVRWLGGKSIIFKELPLYKSKEYGLLSEYKKLEVPKCRPFNQLIIAGDRVTKIGIDQQGQHLARKEKAWYQLIEQVGYTSVPKIYSYEPFTMEKIKGQNIYEYKELPFEQKKSILENIIMEIKKLHSLGKQETDYFSMKEAYITKTFDRLSQVRDLIPFANQDYIVINGRKCKNVYFYQNKLEERLSQLEATEFRLLHGDCTFSNLMLDEHHRPILLDPRGYFGFTKYYGDAAYDWAKLYYSLVGNYDQFNIKNFNLSFVEGEVELRIASNGWEALEAQFFKLLGNEVTERQIKLIHAVIWLSLTTYAWEDYDSICGAFYNGLYYLEEVL</sequence>
<gene>
    <name evidence="3" type="ORF">EHV15_04480</name>
</gene>
<accession>A0A3P3TX57</accession>
<organism evidence="3 4">
    <name type="scientific">Paenibacillus oralis</name>
    <dbReference type="NCBI Taxonomy" id="2490856"/>
    <lineage>
        <taxon>Bacteria</taxon>
        <taxon>Bacillati</taxon>
        <taxon>Bacillota</taxon>
        <taxon>Bacilli</taxon>
        <taxon>Bacillales</taxon>
        <taxon>Paenibacillaceae</taxon>
        <taxon>Paenibacillus</taxon>
    </lineage>
</organism>
<proteinExistence type="predicted"/>
<dbReference type="InterPro" id="IPR002575">
    <property type="entry name" value="Aminoglycoside_PTrfase"/>
</dbReference>
<dbReference type="RefSeq" id="WP_128630177.1">
    <property type="nucleotide sequence ID" value="NZ_RRCN01000001.1"/>
</dbReference>
<dbReference type="EMBL" id="RRCN01000001">
    <property type="protein sequence ID" value="RRJ62286.1"/>
    <property type="molecule type" value="Genomic_DNA"/>
</dbReference>
<evidence type="ECO:0000313" key="3">
    <source>
        <dbReference type="EMBL" id="RRJ62286.1"/>
    </source>
</evidence>
<evidence type="ECO:0000259" key="2">
    <source>
        <dbReference type="Pfam" id="PF01636"/>
    </source>
</evidence>
<feature type="domain" description="Nucleotidyl transferase" evidence="1">
    <location>
        <begin position="7"/>
        <end position="111"/>
    </location>
</feature>
<dbReference type="SUPFAM" id="SSF56112">
    <property type="entry name" value="Protein kinase-like (PK-like)"/>
    <property type="match status" value="1"/>
</dbReference>
<feature type="domain" description="Aminoglycoside phosphotransferase" evidence="2">
    <location>
        <begin position="231"/>
        <end position="413"/>
    </location>
</feature>
<dbReference type="Pfam" id="PF00483">
    <property type="entry name" value="NTP_transferase"/>
    <property type="match status" value="1"/>
</dbReference>
<keyword evidence="4" id="KW-1185">Reference proteome</keyword>
<dbReference type="Gene3D" id="3.90.1200.10">
    <property type="match status" value="1"/>
</dbReference>
<dbReference type="Proteomes" id="UP000267017">
    <property type="component" value="Unassembled WGS sequence"/>
</dbReference>
<dbReference type="Pfam" id="PF01636">
    <property type="entry name" value="APH"/>
    <property type="match status" value="1"/>
</dbReference>
<protein>
    <submittedName>
        <fullName evidence="3">Nucleoside-diphosphate-sugar pyrophosphorylase</fullName>
    </submittedName>
</protein>
<name>A0A3P3TX57_9BACL</name>
<dbReference type="OrthoDB" id="9814110at2"/>
<dbReference type="Gene3D" id="3.90.550.10">
    <property type="entry name" value="Spore Coat Polysaccharide Biosynthesis Protein SpsA, Chain A"/>
    <property type="match status" value="1"/>
</dbReference>
<dbReference type="SUPFAM" id="SSF53448">
    <property type="entry name" value="Nucleotide-diphospho-sugar transferases"/>
    <property type="match status" value="1"/>
</dbReference>
<reference evidence="3 4" key="1">
    <citation type="submission" date="2018-11" db="EMBL/GenBank/DDBJ databases">
        <title>Genome sequencing of Paenibacillus sp. KCOM 3021 (= ChDC PVNT-B20).</title>
        <authorList>
            <person name="Kook J.-K."/>
            <person name="Park S.-N."/>
            <person name="Lim Y.K."/>
        </authorList>
    </citation>
    <scope>NUCLEOTIDE SEQUENCE [LARGE SCALE GENOMIC DNA]</scope>
    <source>
        <strain evidence="3 4">KCOM 3021</strain>
    </source>
</reference>
<comment type="caution">
    <text evidence="3">The sequence shown here is derived from an EMBL/GenBank/DDBJ whole genome shotgun (WGS) entry which is preliminary data.</text>
</comment>
<dbReference type="AlphaFoldDB" id="A0A3P3TX57"/>
<evidence type="ECO:0000313" key="4">
    <source>
        <dbReference type="Proteomes" id="UP000267017"/>
    </source>
</evidence>
<dbReference type="InterPro" id="IPR029044">
    <property type="entry name" value="Nucleotide-diphossugar_trans"/>
</dbReference>
<dbReference type="InterPro" id="IPR011009">
    <property type="entry name" value="Kinase-like_dom_sf"/>
</dbReference>
<dbReference type="InterPro" id="IPR005835">
    <property type="entry name" value="NTP_transferase_dom"/>
</dbReference>